<evidence type="ECO:0000256" key="5">
    <source>
        <dbReference type="ARBA" id="ARBA00023239"/>
    </source>
</evidence>
<accession>A0A0S7WKW5</accession>
<comment type="similarity">
    <text evidence="6">Belongs to the aconitase/IPM isomerase family. LeuC type 2 subfamily.</text>
</comment>
<dbReference type="GO" id="GO:0051539">
    <property type="term" value="F:4 iron, 4 sulfur cluster binding"/>
    <property type="evidence" value="ECO:0007669"/>
    <property type="project" value="UniProtKB-KW"/>
</dbReference>
<comment type="cofactor">
    <cofactor evidence="6">
        <name>[4Fe-4S] cluster</name>
        <dbReference type="ChEBI" id="CHEBI:49883"/>
    </cofactor>
    <text evidence="6">Binds 1 [4Fe-4S] cluster per subunit.</text>
</comment>
<dbReference type="NCBIfam" id="NF001614">
    <property type="entry name" value="PRK00402.1"/>
    <property type="match status" value="1"/>
</dbReference>
<keyword evidence="6" id="KW-0100">Branched-chain amino acid biosynthesis</keyword>
<dbReference type="AlphaFoldDB" id="A0A0S7WKW5"/>
<dbReference type="PRINTS" id="PR00415">
    <property type="entry name" value="ACONITASE"/>
</dbReference>
<dbReference type="GO" id="GO:0003861">
    <property type="term" value="F:3-isopropylmalate dehydratase activity"/>
    <property type="evidence" value="ECO:0007669"/>
    <property type="project" value="UniProtKB-UniRule"/>
</dbReference>
<keyword evidence="1 6" id="KW-0004">4Fe-4S</keyword>
<dbReference type="UniPathway" id="UPA00048">
    <property type="reaction ID" value="UER00071"/>
</dbReference>
<keyword evidence="4 6" id="KW-0411">Iron-sulfur</keyword>
<dbReference type="InterPro" id="IPR011826">
    <property type="entry name" value="HAcnase/IPMdehydase_lsu_prok"/>
</dbReference>
<comment type="function">
    <text evidence="6">Catalyzes the isomerization between 2-isopropylmalate and 3-isopropylmalate, via the formation of 2-isopropylmaleate.</text>
</comment>
<keyword evidence="2 6" id="KW-0479">Metal-binding</keyword>
<feature type="binding site" evidence="6">
    <location>
        <position position="298"/>
    </location>
    <ligand>
        <name>[4Fe-4S] cluster</name>
        <dbReference type="ChEBI" id="CHEBI:49883"/>
    </ligand>
</feature>
<evidence type="ECO:0000313" key="9">
    <source>
        <dbReference type="Proteomes" id="UP000051124"/>
    </source>
</evidence>
<keyword evidence="6" id="KW-0432">Leucine biosynthesis</keyword>
<keyword evidence="6" id="KW-0028">Amino-acid biosynthesis</keyword>
<dbReference type="InterPro" id="IPR018136">
    <property type="entry name" value="Aconitase_4Fe-4S_BS"/>
</dbReference>
<evidence type="ECO:0000259" key="7">
    <source>
        <dbReference type="Pfam" id="PF00330"/>
    </source>
</evidence>
<comment type="catalytic activity">
    <reaction evidence="6">
        <text>(2R,3S)-3-isopropylmalate = (2S)-2-isopropylmalate</text>
        <dbReference type="Rhea" id="RHEA:32287"/>
        <dbReference type="ChEBI" id="CHEBI:1178"/>
        <dbReference type="ChEBI" id="CHEBI:35121"/>
        <dbReference type="EC" id="4.2.1.33"/>
    </reaction>
</comment>
<feature type="domain" description="Aconitase/3-isopropylmalate dehydratase large subunit alpha/beta/alpha" evidence="7">
    <location>
        <begin position="285"/>
        <end position="408"/>
    </location>
</feature>
<dbReference type="HAMAP" id="MF_01027">
    <property type="entry name" value="LeuC_type2"/>
    <property type="match status" value="1"/>
</dbReference>
<dbReference type="Proteomes" id="UP000051124">
    <property type="component" value="Unassembled WGS sequence"/>
</dbReference>
<keyword evidence="5 6" id="KW-0456">Lyase</keyword>
<dbReference type="NCBIfam" id="TIGR01343">
    <property type="entry name" value="hacA_fam"/>
    <property type="match status" value="1"/>
</dbReference>
<feature type="domain" description="Aconitase/3-isopropylmalate dehydratase large subunit alpha/beta/alpha" evidence="7">
    <location>
        <begin position="24"/>
        <end position="284"/>
    </location>
</feature>
<protein>
    <recommendedName>
        <fullName evidence="6">3-isopropylmalate dehydratase large subunit</fullName>
        <ecNumber evidence="6">4.2.1.33</ecNumber>
    </recommendedName>
    <alternativeName>
        <fullName evidence="6">Alpha-IPM isomerase</fullName>
        <shortName evidence="6">IPMI</shortName>
    </alternativeName>
    <alternativeName>
        <fullName evidence="6">Isopropylmalate isomerase</fullName>
    </alternativeName>
</protein>
<dbReference type="InterPro" id="IPR006251">
    <property type="entry name" value="Homoacnase/IPMdehydase_lsu"/>
</dbReference>
<gene>
    <name evidence="6" type="primary">leuC</name>
    <name evidence="8" type="ORF">AMJ40_01785</name>
</gene>
<organism evidence="8 9">
    <name type="scientific">candidate division TA06 bacterium DG_26</name>
    <dbReference type="NCBI Taxonomy" id="1703771"/>
    <lineage>
        <taxon>Bacteria</taxon>
        <taxon>Bacteria division TA06</taxon>
    </lineage>
</organism>
<dbReference type="EMBL" id="LIZT01000012">
    <property type="protein sequence ID" value="KPJ50794.1"/>
    <property type="molecule type" value="Genomic_DNA"/>
</dbReference>
<dbReference type="PANTHER" id="PTHR43822">
    <property type="entry name" value="HOMOACONITASE, MITOCHONDRIAL-RELATED"/>
    <property type="match status" value="1"/>
</dbReference>
<dbReference type="Gene3D" id="3.30.499.10">
    <property type="entry name" value="Aconitase, domain 3"/>
    <property type="match status" value="2"/>
</dbReference>
<evidence type="ECO:0000256" key="2">
    <source>
        <dbReference type="ARBA" id="ARBA00022723"/>
    </source>
</evidence>
<proteinExistence type="inferred from homology"/>
<dbReference type="NCBIfam" id="TIGR02086">
    <property type="entry name" value="IPMI_arch"/>
    <property type="match status" value="1"/>
</dbReference>
<name>A0A0S7WKW5_UNCT6</name>
<keyword evidence="3 6" id="KW-0408">Iron</keyword>
<dbReference type="PROSITE" id="PS00450">
    <property type="entry name" value="ACONITASE_1"/>
    <property type="match status" value="1"/>
</dbReference>
<evidence type="ECO:0000256" key="4">
    <source>
        <dbReference type="ARBA" id="ARBA00023014"/>
    </source>
</evidence>
<evidence type="ECO:0000256" key="3">
    <source>
        <dbReference type="ARBA" id="ARBA00023004"/>
    </source>
</evidence>
<dbReference type="GO" id="GO:0009098">
    <property type="term" value="P:L-leucine biosynthetic process"/>
    <property type="evidence" value="ECO:0007669"/>
    <property type="project" value="UniProtKB-UniRule"/>
</dbReference>
<dbReference type="PATRIC" id="fig|1703771.3.peg.175"/>
<dbReference type="SUPFAM" id="SSF53732">
    <property type="entry name" value="Aconitase iron-sulfur domain"/>
    <property type="match status" value="1"/>
</dbReference>
<comment type="subunit">
    <text evidence="6">Heterodimer of LeuC and LeuD.</text>
</comment>
<dbReference type="InterPro" id="IPR050067">
    <property type="entry name" value="IPM_dehydratase_rel_enz"/>
</dbReference>
<feature type="binding site" evidence="6">
    <location>
        <position position="358"/>
    </location>
    <ligand>
        <name>[4Fe-4S] cluster</name>
        <dbReference type="ChEBI" id="CHEBI:49883"/>
    </ligand>
</feature>
<sequence>MGKTIVEKILSKASGSDVHPDERIWAHVDLVTMRDFGGPNVVLEYRNSFGQRPLYDHESVAITFDLHVPPRDDRVAANQKMLREFAEQEGVTLFDVHSGVGQHVLFEHGFVKPWEVVIGTDSHMNLLGAFGCFATGVGTTDIVGALATGKLWFRVPHTYRYMVDGTLPHMVSAKDVILRILKEVGTDGAAYKAVEFAGAVVDRMNLSERITLTSMVTEMSGKIGFVPPNKSVVGFLSQRVKSEVQSIWADEDAQYERVLSFDATELQPQIACPDSPDNVMDVRSVAGTKIDQAFIGSCTNGRYEDLKAAADILNGRHVKPGVRLIVVPATMEVASQAVREGLYDIFLEAGAVVPNPSCALCTYGHPGILASGEVMVSTSNRNFIGKLGKGGKVYLASPATAAASAVRGVITDPRDI</sequence>
<evidence type="ECO:0000313" key="8">
    <source>
        <dbReference type="EMBL" id="KPJ50794.1"/>
    </source>
</evidence>
<feature type="binding site" evidence="6">
    <location>
        <position position="361"/>
    </location>
    <ligand>
        <name>[4Fe-4S] cluster</name>
        <dbReference type="ChEBI" id="CHEBI:49883"/>
    </ligand>
</feature>
<dbReference type="InterPro" id="IPR015931">
    <property type="entry name" value="Acnase/IPM_dHydase_lsu_aba_1/3"/>
</dbReference>
<dbReference type="EC" id="4.2.1.33" evidence="6"/>
<evidence type="ECO:0000256" key="1">
    <source>
        <dbReference type="ARBA" id="ARBA00022485"/>
    </source>
</evidence>
<comment type="caution">
    <text evidence="8">The sequence shown here is derived from an EMBL/GenBank/DDBJ whole genome shotgun (WGS) entry which is preliminary data.</text>
</comment>
<evidence type="ECO:0000256" key="6">
    <source>
        <dbReference type="HAMAP-Rule" id="MF_01027"/>
    </source>
</evidence>
<comment type="pathway">
    <text evidence="6">Amino-acid biosynthesis; L-leucine biosynthesis; L-leucine from 3-methyl-2-oxobutanoate: step 2/4.</text>
</comment>
<reference evidence="8 9" key="1">
    <citation type="journal article" date="2015" name="Microbiome">
        <title>Genomic resolution of linkages in carbon, nitrogen, and sulfur cycling among widespread estuary sediment bacteria.</title>
        <authorList>
            <person name="Baker B.J."/>
            <person name="Lazar C.S."/>
            <person name="Teske A.P."/>
            <person name="Dick G.J."/>
        </authorList>
    </citation>
    <scope>NUCLEOTIDE SEQUENCE [LARGE SCALE GENOMIC DNA]</scope>
    <source>
        <strain evidence="8">DG_26</strain>
    </source>
</reference>
<dbReference type="InterPro" id="IPR001030">
    <property type="entry name" value="Acoase/IPM_deHydtase_lsu_aba"/>
</dbReference>
<dbReference type="GO" id="GO:0046872">
    <property type="term" value="F:metal ion binding"/>
    <property type="evidence" value="ECO:0007669"/>
    <property type="project" value="UniProtKB-KW"/>
</dbReference>
<dbReference type="Pfam" id="PF00330">
    <property type="entry name" value="Aconitase"/>
    <property type="match status" value="2"/>
</dbReference>
<dbReference type="PANTHER" id="PTHR43822:SF2">
    <property type="entry name" value="HOMOACONITASE, MITOCHONDRIAL"/>
    <property type="match status" value="1"/>
</dbReference>
<dbReference type="InterPro" id="IPR036008">
    <property type="entry name" value="Aconitase_4Fe-4S_dom"/>
</dbReference>